<dbReference type="Pfam" id="PF07092">
    <property type="entry name" value="TMEM106"/>
    <property type="match status" value="1"/>
</dbReference>
<dbReference type="GO" id="GO:0012505">
    <property type="term" value="C:endomembrane system"/>
    <property type="evidence" value="ECO:0007669"/>
    <property type="project" value="UniProtKB-SubCell"/>
</dbReference>
<keyword evidence="5 6" id="KW-0472">Membrane</keyword>
<feature type="domain" description="Transmembrane protein 106 N-terminal" evidence="8">
    <location>
        <begin position="25"/>
        <end position="63"/>
    </location>
</feature>
<dbReference type="Pfam" id="PF21002">
    <property type="entry name" value="TMEM106_N"/>
    <property type="match status" value="1"/>
</dbReference>
<evidence type="ECO:0008006" key="11">
    <source>
        <dbReference type="Google" id="ProtNLM"/>
    </source>
</evidence>
<evidence type="ECO:0000256" key="1">
    <source>
        <dbReference type="ARBA" id="ARBA00004308"/>
    </source>
</evidence>
<proteinExistence type="inferred from homology"/>
<evidence type="ECO:0000259" key="7">
    <source>
        <dbReference type="Pfam" id="PF07092"/>
    </source>
</evidence>
<dbReference type="InterPro" id="IPR048509">
    <property type="entry name" value="TMEM106_C"/>
</dbReference>
<comment type="subcellular location">
    <subcellularLocation>
        <location evidence="1">Endomembrane system</location>
    </subcellularLocation>
</comment>
<evidence type="ECO:0000256" key="5">
    <source>
        <dbReference type="ARBA" id="ARBA00023136"/>
    </source>
</evidence>
<name>A0A564YES6_HYMDI</name>
<evidence type="ECO:0000313" key="10">
    <source>
        <dbReference type="Proteomes" id="UP000321570"/>
    </source>
</evidence>
<evidence type="ECO:0000256" key="3">
    <source>
        <dbReference type="ARBA" id="ARBA00022692"/>
    </source>
</evidence>
<gene>
    <name evidence="9" type="ORF">WMSIL1_LOCUS4984</name>
</gene>
<evidence type="ECO:0000256" key="2">
    <source>
        <dbReference type="ARBA" id="ARBA00008111"/>
    </source>
</evidence>
<evidence type="ECO:0000256" key="6">
    <source>
        <dbReference type="SAM" id="Phobius"/>
    </source>
</evidence>
<accession>A0A564YES6</accession>
<comment type="similarity">
    <text evidence="2">Belongs to the TMEM106 family.</text>
</comment>
<dbReference type="InterPro" id="IPR048511">
    <property type="entry name" value="TMEM106_N"/>
</dbReference>
<reference evidence="9 10" key="1">
    <citation type="submission" date="2019-07" db="EMBL/GenBank/DDBJ databases">
        <authorList>
            <person name="Jastrzebski P J."/>
            <person name="Paukszto L."/>
            <person name="Jastrzebski P J."/>
        </authorList>
    </citation>
    <scope>NUCLEOTIDE SEQUENCE [LARGE SCALE GENOMIC DNA]</scope>
    <source>
        <strain evidence="9 10">WMS-il1</strain>
    </source>
</reference>
<organism evidence="9 10">
    <name type="scientific">Hymenolepis diminuta</name>
    <name type="common">Rat tapeworm</name>
    <dbReference type="NCBI Taxonomy" id="6216"/>
    <lineage>
        <taxon>Eukaryota</taxon>
        <taxon>Metazoa</taxon>
        <taxon>Spiralia</taxon>
        <taxon>Lophotrochozoa</taxon>
        <taxon>Platyhelminthes</taxon>
        <taxon>Cestoda</taxon>
        <taxon>Eucestoda</taxon>
        <taxon>Cyclophyllidea</taxon>
        <taxon>Hymenolepididae</taxon>
        <taxon>Hymenolepis</taxon>
    </lineage>
</organism>
<evidence type="ECO:0000256" key="4">
    <source>
        <dbReference type="ARBA" id="ARBA00022989"/>
    </source>
</evidence>
<sequence>MGNVFKGIPARQSVTNYGCISSTRECPTCRGSGVIEDDAGASNGSEYIALIPLTDQRLRPQRITIKILLTVMLCLVISGLLLFFLMLRSVELSSADHLLLPDNVNITESTVSLNLSYPINVTNWNFVPLHVESVDLMAFYHAYVLKQTEANLDEWVPARSTKELHVNQTLVFDDPIFSVYLPKMCQMNNTYYNQIYITFRSNVKMNTLGQHFESVLDTFQLVSCYPPNLQL</sequence>
<keyword evidence="4 6" id="KW-1133">Transmembrane helix</keyword>
<dbReference type="InterPro" id="IPR009790">
    <property type="entry name" value="TMEM106"/>
</dbReference>
<dbReference type="PANTHER" id="PTHR28556:SF4">
    <property type="entry name" value="TRANSMEMBRANE PROTEIN 106A"/>
    <property type="match status" value="1"/>
</dbReference>
<feature type="transmembrane region" description="Helical" evidence="6">
    <location>
        <begin position="67"/>
        <end position="87"/>
    </location>
</feature>
<evidence type="ECO:0000259" key="8">
    <source>
        <dbReference type="Pfam" id="PF21002"/>
    </source>
</evidence>
<evidence type="ECO:0000313" key="9">
    <source>
        <dbReference type="EMBL" id="VUZ45034.1"/>
    </source>
</evidence>
<dbReference type="Proteomes" id="UP000321570">
    <property type="component" value="Unassembled WGS sequence"/>
</dbReference>
<dbReference type="PANTHER" id="PTHR28556">
    <property type="entry name" value="TRANSMEMBRANE PROTEIN 106B"/>
    <property type="match status" value="1"/>
</dbReference>
<dbReference type="EMBL" id="CABIJS010000155">
    <property type="protein sequence ID" value="VUZ45034.1"/>
    <property type="molecule type" value="Genomic_DNA"/>
</dbReference>
<protein>
    <recommendedName>
        <fullName evidence="11">Transmembrane protein 106A</fullName>
    </recommendedName>
</protein>
<feature type="domain" description="Transmembrane protein 106 C-terminal" evidence="7">
    <location>
        <begin position="105"/>
        <end position="224"/>
    </location>
</feature>
<keyword evidence="10" id="KW-1185">Reference proteome</keyword>
<dbReference type="AlphaFoldDB" id="A0A564YES6"/>
<keyword evidence="3 6" id="KW-0812">Transmembrane</keyword>